<reference evidence="2 3" key="1">
    <citation type="journal article" date="2012" name="Nat. Genet.">
        <title>Plasmodium cynomolgi genome sequences provide insight into Plasmodium vivax and the monkey malaria clade.</title>
        <authorList>
            <person name="Tachibana S."/>
            <person name="Sullivan S.A."/>
            <person name="Kawai S."/>
            <person name="Nakamura S."/>
            <person name="Kim H.R."/>
            <person name="Goto N."/>
            <person name="Arisue N."/>
            <person name="Palacpac N.M.Q."/>
            <person name="Honma H."/>
            <person name="Yagi M."/>
            <person name="Tougan T."/>
            <person name="Katakai Y."/>
            <person name="Kaneko O."/>
            <person name="Mita T."/>
            <person name="Kita K."/>
            <person name="Yasutomi Y."/>
            <person name="Sutton P.L."/>
            <person name="Shakhbatyan R."/>
            <person name="Horii T."/>
            <person name="Yasunaga T."/>
            <person name="Barnwell J.W."/>
            <person name="Escalante A.A."/>
            <person name="Carlton J.M."/>
            <person name="Tanabe K."/>
        </authorList>
    </citation>
    <scope>NUCLEOTIDE SEQUENCE [LARGE SCALE GENOMIC DNA]</scope>
    <source>
        <strain evidence="2 3">B</strain>
    </source>
</reference>
<dbReference type="EMBL" id="DF157097">
    <property type="protein sequence ID" value="GAB65216.1"/>
    <property type="molecule type" value="Genomic_DNA"/>
</dbReference>
<protein>
    <submittedName>
        <fullName evidence="2">Uncharacterized protein</fullName>
    </submittedName>
</protein>
<evidence type="ECO:0000313" key="3">
    <source>
        <dbReference type="Proteomes" id="UP000006319"/>
    </source>
</evidence>
<dbReference type="RefSeq" id="XP_004221163.1">
    <property type="nucleotide sequence ID" value="XM_004221115.1"/>
</dbReference>
<name>K6UCP6_PLACD</name>
<gene>
    <name evidence="2" type="ORF">PCYB_052340</name>
</gene>
<feature type="region of interest" description="Disordered" evidence="1">
    <location>
        <begin position="203"/>
        <end position="228"/>
    </location>
</feature>
<evidence type="ECO:0000313" key="2">
    <source>
        <dbReference type="EMBL" id="GAB65216.1"/>
    </source>
</evidence>
<dbReference type="VEuPathDB" id="PlasmoDB:PCYB_052340"/>
<dbReference type="KEGG" id="pcy:PCYB_052340"/>
<accession>K6UCP6</accession>
<feature type="region of interest" description="Disordered" evidence="1">
    <location>
        <begin position="20"/>
        <end position="43"/>
    </location>
</feature>
<keyword evidence="3" id="KW-1185">Reference proteome</keyword>
<dbReference type="eggNOG" id="ENOG502T5Z4">
    <property type="taxonomic scope" value="Eukaryota"/>
</dbReference>
<proteinExistence type="predicted"/>
<dbReference type="GeneID" id="14691605"/>
<evidence type="ECO:0000256" key="1">
    <source>
        <dbReference type="SAM" id="MobiDB-lite"/>
    </source>
</evidence>
<feature type="compositionally biased region" description="Polar residues" evidence="1">
    <location>
        <begin position="33"/>
        <end position="43"/>
    </location>
</feature>
<dbReference type="Proteomes" id="UP000006319">
    <property type="component" value="Chromosome 5"/>
</dbReference>
<dbReference type="AlphaFoldDB" id="K6UCP6"/>
<organism evidence="2 3">
    <name type="scientific">Plasmodium cynomolgi (strain B)</name>
    <dbReference type="NCBI Taxonomy" id="1120755"/>
    <lineage>
        <taxon>Eukaryota</taxon>
        <taxon>Sar</taxon>
        <taxon>Alveolata</taxon>
        <taxon>Apicomplexa</taxon>
        <taxon>Aconoidasida</taxon>
        <taxon>Haemosporida</taxon>
        <taxon>Plasmodiidae</taxon>
        <taxon>Plasmodium</taxon>
        <taxon>Plasmodium (Plasmodium)</taxon>
    </lineage>
</organism>
<sequence length="228" mass="24984">MSNDKLVKLFSLNLGTKGVGKNERPCPMGGSAHASNVSHTSSGVEKQSNSFLGWGSAKTSTNDSCTSIKSEQLNPYKRVNSLSEYVYRFKKLAPEGGTTRGGSNIFRKYNTNRRKTSSSDLRDRSSVHHVASHVARHIADHIAGHIAGHIAHHIVGNYKTFKSHMSIDTSPLCSYLNTIGRLETKVRNEGTAILSRVGGTLLQSRDPPLGKTGREMTNLGKLRKQIRK</sequence>
<dbReference type="OrthoDB" id="2355at2759"/>
<dbReference type="PhylomeDB" id="K6UCP6"/>